<feature type="region of interest" description="Disordered" evidence="2">
    <location>
        <begin position="1"/>
        <end position="27"/>
    </location>
</feature>
<dbReference type="CDD" id="cd14686">
    <property type="entry name" value="bZIP"/>
    <property type="match status" value="1"/>
</dbReference>
<dbReference type="AlphaFoldDB" id="A0A4Q1BRY8"/>
<dbReference type="Proteomes" id="UP000289152">
    <property type="component" value="Unassembled WGS sequence"/>
</dbReference>
<evidence type="ECO:0008006" key="5">
    <source>
        <dbReference type="Google" id="ProtNLM"/>
    </source>
</evidence>
<feature type="compositionally biased region" description="Basic and acidic residues" evidence="2">
    <location>
        <begin position="223"/>
        <end position="233"/>
    </location>
</feature>
<dbReference type="InParanoid" id="A0A4Q1BRY8"/>
<dbReference type="VEuPathDB" id="FungiDB:TREMEDRAFT_59532"/>
<dbReference type="OrthoDB" id="2574524at2759"/>
<accession>A0A4Q1BRY8</accession>
<keyword evidence="4" id="KW-1185">Reference proteome</keyword>
<reference evidence="3 4" key="1">
    <citation type="submission" date="2016-06" db="EMBL/GenBank/DDBJ databases">
        <title>Evolution of pathogenesis and genome organization in the Tremellales.</title>
        <authorList>
            <person name="Cuomo C."/>
            <person name="Litvintseva A."/>
            <person name="Heitman J."/>
            <person name="Chen Y."/>
            <person name="Sun S."/>
            <person name="Springer D."/>
            <person name="Dromer F."/>
            <person name="Young S."/>
            <person name="Zeng Q."/>
            <person name="Chapman S."/>
            <person name="Gujja S."/>
            <person name="Saif S."/>
            <person name="Birren B."/>
        </authorList>
    </citation>
    <scope>NUCLEOTIDE SEQUENCE [LARGE SCALE GENOMIC DNA]</scope>
    <source>
        <strain evidence="3 4">ATCC 28783</strain>
    </source>
</reference>
<evidence type="ECO:0000313" key="3">
    <source>
        <dbReference type="EMBL" id="RXK40751.1"/>
    </source>
</evidence>
<proteinExistence type="predicted"/>
<feature type="compositionally biased region" description="Polar residues" evidence="2">
    <location>
        <begin position="101"/>
        <end position="111"/>
    </location>
</feature>
<gene>
    <name evidence="3" type="ORF">M231_02003</name>
</gene>
<sequence>MPPLLAAADSFNSSSSTIVPDRKDGQRQANNAIGSFTASGRGLMPNDSLGRIMNELLSSDGISDLSPQHPPGQNLAHVQGGFDPHQLSTLPETDPLGMSSLLDSIPQSNMFDPTPQPYMPMNETVFRPSSAHSNHSHHSARSVSGSEYSYTTTEMDEDDIREFLPEVDNNVQWGFNHQTTGQTSYQGTVAPASVSPPPIGMSPGLTGPSNDHDSRIGPRRNARRDGGSLTRDEAERLEKRRLINRKSAEKHRRIRKEEVVNLKHKISEKDALIAELQKQLAVEKAKVDQLQQIHTIGRSRG</sequence>
<evidence type="ECO:0000313" key="4">
    <source>
        <dbReference type="Proteomes" id="UP000289152"/>
    </source>
</evidence>
<feature type="compositionally biased region" description="Polar residues" evidence="2">
    <location>
        <begin position="174"/>
        <end position="187"/>
    </location>
</feature>
<feature type="region of interest" description="Disordered" evidence="2">
    <location>
        <begin position="81"/>
        <end position="154"/>
    </location>
</feature>
<comment type="caution">
    <text evidence="3">The sequence shown here is derived from an EMBL/GenBank/DDBJ whole genome shotgun (WGS) entry which is preliminary data.</text>
</comment>
<feature type="coiled-coil region" evidence="1">
    <location>
        <begin position="259"/>
        <end position="293"/>
    </location>
</feature>
<feature type="region of interest" description="Disordered" evidence="2">
    <location>
        <begin position="174"/>
        <end position="233"/>
    </location>
</feature>
<organism evidence="3 4">
    <name type="scientific">Tremella mesenterica</name>
    <name type="common">Jelly fungus</name>
    <dbReference type="NCBI Taxonomy" id="5217"/>
    <lineage>
        <taxon>Eukaryota</taxon>
        <taxon>Fungi</taxon>
        <taxon>Dikarya</taxon>
        <taxon>Basidiomycota</taxon>
        <taxon>Agaricomycotina</taxon>
        <taxon>Tremellomycetes</taxon>
        <taxon>Tremellales</taxon>
        <taxon>Tremellaceae</taxon>
        <taxon>Tremella</taxon>
    </lineage>
</organism>
<protein>
    <recommendedName>
        <fullName evidence="5">BZIP domain-containing protein</fullName>
    </recommendedName>
</protein>
<evidence type="ECO:0000256" key="1">
    <source>
        <dbReference type="SAM" id="Coils"/>
    </source>
</evidence>
<evidence type="ECO:0000256" key="2">
    <source>
        <dbReference type="SAM" id="MobiDB-lite"/>
    </source>
</evidence>
<name>A0A4Q1BRY8_TREME</name>
<dbReference type="EMBL" id="SDIL01000015">
    <property type="protein sequence ID" value="RXK40751.1"/>
    <property type="molecule type" value="Genomic_DNA"/>
</dbReference>
<keyword evidence="1" id="KW-0175">Coiled coil</keyword>